<dbReference type="InterPro" id="IPR001034">
    <property type="entry name" value="DeoR_HTH"/>
</dbReference>
<dbReference type="Pfam" id="PF08220">
    <property type="entry name" value="HTH_DeoR"/>
    <property type="match status" value="1"/>
</dbReference>
<dbReference type="GO" id="GO:0003700">
    <property type="term" value="F:DNA-binding transcription factor activity"/>
    <property type="evidence" value="ECO:0007669"/>
    <property type="project" value="InterPro"/>
</dbReference>
<sequence>MEKLQQYQRHNIILDRLKNGETLSITILSREWGIPTKTIQRDFKKLQEGNYSVVRADDGKRFQLAKQKCTQNETSSTLKLLDSFSADIGGKFYTKAQNALKRTEPYVNTSFYTRIDVEDISEKASLVEQIEMAIAEKKTISFDYKRHYKPNEVKRYTHVKPYKIIVFDGFFYLYSQHHNYFPSFYLKEITNLQIEDKTFTYDENIVSALTKAQNIWFNPKKEPFEVILFVDSVVRIYFERKPLKDQFMKKYPDDTAEVSISITDKQEVFSLLQKWLPHIKVLEPEVLQYEFENMLDGYIKYCRRT</sequence>
<protein>
    <submittedName>
        <fullName evidence="4">Transcriptional regulator, putative</fullName>
    </submittedName>
</protein>
<dbReference type="Pfam" id="PF13280">
    <property type="entry name" value="WYL"/>
    <property type="match status" value="1"/>
</dbReference>
<dbReference type="PROSITE" id="PS51000">
    <property type="entry name" value="HTH_DEOR_2"/>
    <property type="match status" value="1"/>
</dbReference>
<gene>
    <name evidence="4" type="ORF">MNB_SV-10-457</name>
</gene>
<organism evidence="4">
    <name type="scientific">hydrothermal vent metagenome</name>
    <dbReference type="NCBI Taxonomy" id="652676"/>
    <lineage>
        <taxon>unclassified sequences</taxon>
        <taxon>metagenomes</taxon>
        <taxon>ecological metagenomes</taxon>
    </lineage>
</organism>
<evidence type="ECO:0000313" key="4">
    <source>
        <dbReference type="EMBL" id="SFV56707.1"/>
    </source>
</evidence>
<dbReference type="PANTHER" id="PTHR34580:SF1">
    <property type="entry name" value="PROTEIN PAFC"/>
    <property type="match status" value="1"/>
</dbReference>
<feature type="domain" description="HTH deoR-type" evidence="3">
    <location>
        <begin position="6"/>
        <end position="62"/>
    </location>
</feature>
<dbReference type="PANTHER" id="PTHR34580">
    <property type="match status" value="1"/>
</dbReference>
<dbReference type="InterPro" id="IPR026881">
    <property type="entry name" value="WYL_dom"/>
</dbReference>
<keyword evidence="1" id="KW-0805">Transcription regulation</keyword>
<proteinExistence type="predicted"/>
<dbReference type="PROSITE" id="PS52050">
    <property type="entry name" value="WYL"/>
    <property type="match status" value="1"/>
</dbReference>
<dbReference type="AlphaFoldDB" id="A0A1W1BT95"/>
<evidence type="ECO:0000256" key="2">
    <source>
        <dbReference type="ARBA" id="ARBA00023163"/>
    </source>
</evidence>
<keyword evidence="2" id="KW-0804">Transcription</keyword>
<name>A0A1W1BT95_9ZZZZ</name>
<reference evidence="4" key="1">
    <citation type="submission" date="2016-10" db="EMBL/GenBank/DDBJ databases">
        <authorList>
            <person name="de Groot N.N."/>
        </authorList>
    </citation>
    <scope>NUCLEOTIDE SEQUENCE</scope>
</reference>
<evidence type="ECO:0000259" key="3">
    <source>
        <dbReference type="PROSITE" id="PS51000"/>
    </source>
</evidence>
<dbReference type="InterPro" id="IPR051534">
    <property type="entry name" value="CBASS_pafABC_assoc_protein"/>
</dbReference>
<dbReference type="EMBL" id="FPHL01000014">
    <property type="protein sequence ID" value="SFV56707.1"/>
    <property type="molecule type" value="Genomic_DNA"/>
</dbReference>
<accession>A0A1W1BT95</accession>
<evidence type="ECO:0000256" key="1">
    <source>
        <dbReference type="ARBA" id="ARBA00023015"/>
    </source>
</evidence>